<dbReference type="eggNOG" id="COG4409">
    <property type="taxonomic scope" value="Bacteria"/>
</dbReference>
<dbReference type="Proteomes" id="UP000000852">
    <property type="component" value="Chromosome"/>
</dbReference>
<dbReference type="SUPFAM" id="SSF50939">
    <property type="entry name" value="Sialidases"/>
    <property type="match status" value="1"/>
</dbReference>
<protein>
    <recommendedName>
        <fullName evidence="3">exo-alpha-sialidase</fullName>
        <ecNumber evidence="3">3.2.1.18</ecNumber>
    </recommendedName>
</protein>
<dbReference type="PANTHER" id="PTHR10628">
    <property type="entry name" value="SIALIDASE"/>
    <property type="match status" value="1"/>
</dbReference>
<reference evidence="5 6" key="1">
    <citation type="journal article" date="2009" name="Stand. Genomic Sci.">
        <title>Complete genome sequence of Pedobacter heparinus type strain (HIM 762-3).</title>
        <authorList>
            <person name="Han C."/>
            <person name="Spring S."/>
            <person name="Lapidus A."/>
            <person name="Del Rio T.G."/>
            <person name="Tice H."/>
            <person name="Copeland A."/>
            <person name="Cheng J.F."/>
            <person name="Lucas S."/>
            <person name="Chen F."/>
            <person name="Nolan M."/>
            <person name="Bruce D."/>
            <person name="Goodwin L."/>
            <person name="Pitluck S."/>
            <person name="Ivanova N."/>
            <person name="Mavromatis K."/>
            <person name="Mikhailova N."/>
            <person name="Pati A."/>
            <person name="Chen A."/>
            <person name="Palaniappan K."/>
            <person name="Land M."/>
            <person name="Hauser L."/>
            <person name="Chang Y.J."/>
            <person name="Jeffries C.C."/>
            <person name="Saunders E."/>
            <person name="Chertkov O."/>
            <person name="Brettin T."/>
            <person name="Goker M."/>
            <person name="Rohde M."/>
            <person name="Bristow J."/>
            <person name="Eisen J.A."/>
            <person name="Markowitz V."/>
            <person name="Hugenholtz P."/>
            <person name="Kyrpides N.C."/>
            <person name="Klenk H.P."/>
            <person name="Detter J.C."/>
        </authorList>
    </citation>
    <scope>NUCLEOTIDE SEQUENCE [LARGE SCALE GENOMIC DNA]</scope>
    <source>
        <strain evidence="6">ATCC 13125 / DSM 2366 / CIP 104194 / JCM 7457 / NBRC 12017 / NCIMB 9290 / NRRL B-14731 / HIM 762-3</strain>
    </source>
</reference>
<dbReference type="InterPro" id="IPR011040">
    <property type="entry name" value="Sialidase"/>
</dbReference>
<feature type="domain" description="Sialidase" evidence="4">
    <location>
        <begin position="68"/>
        <end position="357"/>
    </location>
</feature>
<dbReference type="EMBL" id="CP001681">
    <property type="protein sequence ID" value="ACU03914.1"/>
    <property type="molecule type" value="Genomic_DNA"/>
</dbReference>
<dbReference type="CAZy" id="GH33">
    <property type="family name" value="Glycoside Hydrolase Family 33"/>
</dbReference>
<accession>C6XUR4</accession>
<evidence type="ECO:0000256" key="3">
    <source>
        <dbReference type="ARBA" id="ARBA00012733"/>
    </source>
</evidence>
<evidence type="ECO:0000259" key="4">
    <source>
        <dbReference type="Pfam" id="PF13088"/>
    </source>
</evidence>
<organism evidence="5 6">
    <name type="scientific">Pedobacter heparinus (strain ATCC 13125 / DSM 2366 / CIP 104194 / JCM 7457 / NBRC 12017 / NCIMB 9290 / NRRL B-14731 / HIM 762-3)</name>
    <dbReference type="NCBI Taxonomy" id="485917"/>
    <lineage>
        <taxon>Bacteria</taxon>
        <taxon>Pseudomonadati</taxon>
        <taxon>Bacteroidota</taxon>
        <taxon>Sphingobacteriia</taxon>
        <taxon>Sphingobacteriales</taxon>
        <taxon>Sphingobacteriaceae</taxon>
        <taxon>Pedobacter</taxon>
    </lineage>
</organism>
<dbReference type="Pfam" id="PF13088">
    <property type="entry name" value="BNR_2"/>
    <property type="match status" value="1"/>
</dbReference>
<dbReference type="InterPro" id="IPR036278">
    <property type="entry name" value="Sialidase_sf"/>
</dbReference>
<comment type="similarity">
    <text evidence="2">Belongs to the glycosyl hydrolase 33 family.</text>
</comment>
<evidence type="ECO:0000256" key="1">
    <source>
        <dbReference type="ARBA" id="ARBA00000427"/>
    </source>
</evidence>
<dbReference type="InterPro" id="IPR026856">
    <property type="entry name" value="Sialidase_fam"/>
</dbReference>
<dbReference type="GO" id="GO:0005737">
    <property type="term" value="C:cytoplasm"/>
    <property type="evidence" value="ECO:0007669"/>
    <property type="project" value="TreeGrafter"/>
</dbReference>
<gene>
    <name evidence="5" type="ordered locus">Phep_1703</name>
</gene>
<comment type="catalytic activity">
    <reaction evidence="1">
        <text>Hydrolysis of alpha-(2-&gt;3)-, alpha-(2-&gt;6)-, alpha-(2-&gt;8)- glycosidic linkages of terminal sialic acid residues in oligosaccharides, glycoproteins, glycolipids, colominic acid and synthetic substrates.</text>
        <dbReference type="EC" id="3.2.1.18"/>
    </reaction>
</comment>
<dbReference type="GO" id="GO:0009313">
    <property type="term" value="P:oligosaccharide catabolic process"/>
    <property type="evidence" value="ECO:0007669"/>
    <property type="project" value="TreeGrafter"/>
</dbReference>
<evidence type="ECO:0000313" key="5">
    <source>
        <dbReference type="EMBL" id="ACU03914.1"/>
    </source>
</evidence>
<dbReference type="STRING" id="485917.Phep_1703"/>
<dbReference type="CDD" id="cd15482">
    <property type="entry name" value="Sialidase_non-viral"/>
    <property type="match status" value="1"/>
</dbReference>
<dbReference type="GO" id="GO:0006689">
    <property type="term" value="P:ganglioside catabolic process"/>
    <property type="evidence" value="ECO:0007669"/>
    <property type="project" value="TreeGrafter"/>
</dbReference>
<dbReference type="AlphaFoldDB" id="C6XUR4"/>
<name>C6XUR4_PEDHD</name>
<dbReference type="GO" id="GO:0004308">
    <property type="term" value="F:exo-alpha-sialidase activity"/>
    <property type="evidence" value="ECO:0007669"/>
    <property type="project" value="UniProtKB-EC"/>
</dbReference>
<dbReference type="KEGG" id="phe:Phep_1703"/>
<dbReference type="GO" id="GO:0016020">
    <property type="term" value="C:membrane"/>
    <property type="evidence" value="ECO:0007669"/>
    <property type="project" value="TreeGrafter"/>
</dbReference>
<keyword evidence="6" id="KW-1185">Reference proteome</keyword>
<evidence type="ECO:0000256" key="2">
    <source>
        <dbReference type="ARBA" id="ARBA00009348"/>
    </source>
</evidence>
<dbReference type="OrthoDB" id="7294637at2"/>
<dbReference type="Gene3D" id="2.120.10.10">
    <property type="match status" value="1"/>
</dbReference>
<dbReference type="HOGENOM" id="CLU_024620_1_0_10"/>
<dbReference type="RefSeq" id="WP_015807528.1">
    <property type="nucleotide sequence ID" value="NC_013061.1"/>
</dbReference>
<evidence type="ECO:0000313" key="6">
    <source>
        <dbReference type="Proteomes" id="UP000000852"/>
    </source>
</evidence>
<sequence length="391" mass="43725">MYTSIKKPKMIGGVFCFLMLIFFCRDIASAASLTSGISRLDSLNFIYKAGENGYSCFRIPALIYTKDGTLLAFAEARKNNCGDSGDIDLVIKRSSDRGKTWSSLQVVWSDSTNTCGNPVPVQDRGTSRIWLISTWNLGTFHEKQIISDAAKKGRHVYKLYSDDDGRSWSGPTEITDQVKKPDWSWYATGPCHGLQITNGKYAGRLVIPINHIERGTNQNFAHIIYSDDHGKSWNLGNNTPQDKMNETTVAEISKGRLMLNMRNADRSIKTRHTAISSNGGLSWNNVEKDTVLIEPICQGSLLSHFYNKKKPVLLFTNPANAKLRANMTLRMSLNDGKTWKHNLVLHAGPSAYSDIALIDKTTIASFFEAGYEKPYEGIVFKIVNYSDLIQN</sequence>
<dbReference type="PANTHER" id="PTHR10628:SF30">
    <property type="entry name" value="EXO-ALPHA-SIALIDASE"/>
    <property type="match status" value="1"/>
</dbReference>
<dbReference type="EC" id="3.2.1.18" evidence="3"/>
<proteinExistence type="inferred from homology"/>